<dbReference type="Pfam" id="PF01048">
    <property type="entry name" value="PNP_UDP_1"/>
    <property type="match status" value="1"/>
</dbReference>
<dbReference type="RefSeq" id="WP_096862731.1">
    <property type="nucleotide sequence ID" value="NZ_CP023668.1"/>
</dbReference>
<dbReference type="SUPFAM" id="SSF53167">
    <property type="entry name" value="Purine and uridine phosphorylases"/>
    <property type="match status" value="1"/>
</dbReference>
<accession>A0A291IRN5</accession>
<dbReference type="GO" id="GO:0008930">
    <property type="term" value="F:methylthioadenosine nucleosidase activity"/>
    <property type="evidence" value="ECO:0007669"/>
    <property type="project" value="InterPro"/>
</dbReference>
<dbReference type="Proteomes" id="UP000232227">
    <property type="component" value="Chromosome"/>
</dbReference>
<dbReference type="EMBL" id="CP023668">
    <property type="protein sequence ID" value="ATG97443.1"/>
    <property type="molecule type" value="Genomic_DNA"/>
</dbReference>
<dbReference type="GO" id="GO:0009164">
    <property type="term" value="P:nucleoside catabolic process"/>
    <property type="evidence" value="ECO:0007669"/>
    <property type="project" value="InterPro"/>
</dbReference>
<dbReference type="GO" id="GO:0005829">
    <property type="term" value="C:cytosol"/>
    <property type="evidence" value="ECO:0007669"/>
    <property type="project" value="TreeGrafter"/>
</dbReference>
<dbReference type="GO" id="GO:0008782">
    <property type="term" value="F:adenosylhomocysteine nucleosidase activity"/>
    <property type="evidence" value="ECO:0007669"/>
    <property type="project" value="UniProtKB-EC"/>
</dbReference>
<dbReference type="GO" id="GO:0019509">
    <property type="term" value="P:L-methionine salvage from methylthioadenosine"/>
    <property type="evidence" value="ECO:0007669"/>
    <property type="project" value="UniProtKB-UniPathway"/>
</dbReference>
<proteinExistence type="predicted"/>
<dbReference type="EC" id="3.2.2.9" evidence="2"/>
<evidence type="ECO:0000313" key="6">
    <source>
        <dbReference type="EMBL" id="ATG97443.1"/>
    </source>
</evidence>
<dbReference type="PANTHER" id="PTHR46832:SF1">
    <property type="entry name" value="5'-METHYLTHIOADENOSINE_S-ADENOSYLHOMOCYSTEINE NUCLEOSIDASE"/>
    <property type="match status" value="1"/>
</dbReference>
<dbReference type="NCBIfam" id="TIGR01704">
    <property type="entry name" value="MTA_SAH-Nsdase"/>
    <property type="match status" value="1"/>
</dbReference>
<keyword evidence="3" id="KW-0028">Amino-acid biosynthesis</keyword>
<comment type="pathway">
    <text evidence="1">Amino-acid biosynthesis; L-methionine biosynthesis via salvage pathway; S-methyl-5-thio-alpha-D-ribose 1-phosphate from S-methyl-5'-thioadenosine (hydrolase route): step 1/2.</text>
</comment>
<reference evidence="6 7" key="1">
    <citation type="submission" date="2017-09" db="EMBL/GenBank/DDBJ databases">
        <title>SPAdes assembly of the Mesoplasma lactucae genome.</title>
        <authorList>
            <person name="Knight T.F."/>
            <person name="Rubinstein R."/>
            <person name="Citino T."/>
        </authorList>
    </citation>
    <scope>NUCLEOTIDE SEQUENCE [LARGE SCALE GENOMIC DNA]</scope>
    <source>
        <strain evidence="6 7">831-C4</strain>
    </source>
</reference>
<dbReference type="KEGG" id="mlac:CP520_01560"/>
<evidence type="ECO:0000256" key="4">
    <source>
        <dbReference type="ARBA" id="ARBA00022801"/>
    </source>
</evidence>
<gene>
    <name evidence="6" type="primary">mtnN</name>
    <name evidence="6" type="ORF">CP520_01560</name>
</gene>
<dbReference type="Gene3D" id="3.40.50.1580">
    <property type="entry name" value="Nucleoside phosphorylase domain"/>
    <property type="match status" value="1"/>
</dbReference>
<name>A0A291IRN5_9MOLU</name>
<evidence type="ECO:0000313" key="7">
    <source>
        <dbReference type="Proteomes" id="UP000232227"/>
    </source>
</evidence>
<keyword evidence="5" id="KW-0486">Methionine biosynthesis</keyword>
<dbReference type="GO" id="GO:0019284">
    <property type="term" value="P:L-methionine salvage from S-adenosylmethionine"/>
    <property type="evidence" value="ECO:0007669"/>
    <property type="project" value="TreeGrafter"/>
</dbReference>
<dbReference type="PANTHER" id="PTHR46832">
    <property type="entry name" value="5'-METHYLTHIOADENOSINE/S-ADENOSYLHOMOCYSTEINE NUCLEOSIDASE"/>
    <property type="match status" value="1"/>
</dbReference>
<keyword evidence="4" id="KW-0378">Hydrolase</keyword>
<sequence length="231" mass="25463">MKIIIGAMEEELSTFVKDINAKPVNDSIINEYYSEELDTIVAWVGIGISNASTGLSYLLAKYNNTNNIEFVINAGTACGVNAKLKQNDFVIVDSAYYSTADATAIGYKYGQVPQMPISYQADVEIEANLAKAIQEDKQKHVVVGSTATSDVFFSNQEQVDVYINRLNEPILIAEMECAAFFQTAYIFNQKIGALKIVSDVLATEEENGDQFDAFLPKAAKELSEVLQKLVR</sequence>
<evidence type="ECO:0000256" key="1">
    <source>
        <dbReference type="ARBA" id="ARBA00004945"/>
    </source>
</evidence>
<dbReference type="CDD" id="cd09008">
    <property type="entry name" value="MTAN"/>
    <property type="match status" value="1"/>
</dbReference>
<dbReference type="InterPro" id="IPR000845">
    <property type="entry name" value="Nucleoside_phosphorylase_d"/>
</dbReference>
<dbReference type="InterPro" id="IPR010049">
    <property type="entry name" value="MTA_SAH_Nsdase"/>
</dbReference>
<keyword evidence="7" id="KW-1185">Reference proteome</keyword>
<dbReference type="OrthoDB" id="9792278at2"/>
<dbReference type="UniPathway" id="UPA00904">
    <property type="reaction ID" value="UER00871"/>
</dbReference>
<dbReference type="InterPro" id="IPR035994">
    <property type="entry name" value="Nucleoside_phosphorylase_sf"/>
</dbReference>
<evidence type="ECO:0000256" key="2">
    <source>
        <dbReference type="ARBA" id="ARBA00011974"/>
    </source>
</evidence>
<organism evidence="6 7">
    <name type="scientific">Mesoplasma lactucae ATCC 49193</name>
    <dbReference type="NCBI Taxonomy" id="81460"/>
    <lineage>
        <taxon>Bacteria</taxon>
        <taxon>Bacillati</taxon>
        <taxon>Mycoplasmatota</taxon>
        <taxon>Mollicutes</taxon>
        <taxon>Entomoplasmatales</taxon>
        <taxon>Entomoplasmataceae</taxon>
        <taxon>Mesoplasma</taxon>
    </lineage>
</organism>
<evidence type="ECO:0000256" key="3">
    <source>
        <dbReference type="ARBA" id="ARBA00022605"/>
    </source>
</evidence>
<protein>
    <recommendedName>
        <fullName evidence="2">adenosylhomocysteine nucleosidase</fullName>
        <ecNumber evidence="2">3.2.2.9</ecNumber>
    </recommendedName>
</protein>
<dbReference type="AlphaFoldDB" id="A0A291IRN5"/>
<evidence type="ECO:0000256" key="5">
    <source>
        <dbReference type="ARBA" id="ARBA00023167"/>
    </source>
</evidence>